<organism evidence="1 2">
    <name type="scientific">Cerina litoralis</name>
    <dbReference type="NCBI Taxonomy" id="2874477"/>
    <lineage>
        <taxon>Bacteria</taxon>
        <taxon>Pseudomonadati</taxon>
        <taxon>Bacteroidota</taxon>
        <taxon>Flavobacteriia</taxon>
        <taxon>Flavobacteriales</taxon>
        <taxon>Flavobacteriaceae</taxon>
        <taxon>Cerina</taxon>
    </lineage>
</organism>
<comment type="caution">
    <text evidence="1">The sequence shown here is derived from an EMBL/GenBank/DDBJ whole genome shotgun (WGS) entry which is preliminary data.</text>
</comment>
<proteinExistence type="predicted"/>
<gene>
    <name evidence="1" type="ORF">K8352_12550</name>
</gene>
<dbReference type="AlphaFoldDB" id="A0AAE3JTJ9"/>
<keyword evidence="2" id="KW-1185">Reference proteome</keyword>
<dbReference type="RefSeq" id="WP_317902723.1">
    <property type="nucleotide sequence ID" value="NZ_JAIRBC010000017.1"/>
</dbReference>
<sequence length="138" mass="15871">MSRCLIFSFTLIYLSFVYVQAQPMVTKETKVLLVMDPVTEDFRFMELFDDRNNVETLGVKYPGHGIYIGLLQGGYELHDERIRPEGNAVITIYTDQQLIAGNLDFPEKNYPIGRDFKMQGNSVRVVSNKKGELILKMK</sequence>
<reference evidence="1" key="1">
    <citation type="submission" date="2023-02" db="EMBL/GenBank/DDBJ databases">
        <title>Genome of Flavobacteriaceae gen. nov. sp. strain F89.</title>
        <authorList>
            <person name="Wang Y."/>
        </authorList>
    </citation>
    <scope>NUCLEOTIDE SEQUENCE</scope>
    <source>
        <strain evidence="1">F89</strain>
    </source>
</reference>
<dbReference type="EMBL" id="JAIRBC010000017">
    <property type="protein sequence ID" value="MCG2461582.1"/>
    <property type="molecule type" value="Genomic_DNA"/>
</dbReference>
<accession>A0AAE3JTJ9</accession>
<protein>
    <submittedName>
        <fullName evidence="1">Uncharacterized protein</fullName>
    </submittedName>
</protein>
<evidence type="ECO:0000313" key="1">
    <source>
        <dbReference type="EMBL" id="MCG2461582.1"/>
    </source>
</evidence>
<name>A0AAE3JTJ9_9FLAO</name>
<evidence type="ECO:0000313" key="2">
    <source>
        <dbReference type="Proteomes" id="UP001200642"/>
    </source>
</evidence>
<dbReference type="Proteomes" id="UP001200642">
    <property type="component" value="Unassembled WGS sequence"/>
</dbReference>